<dbReference type="Pfam" id="PF20082">
    <property type="entry name" value="DUF6476"/>
    <property type="match status" value="1"/>
</dbReference>
<dbReference type="STRING" id="93684.SAMN05421853_104226"/>
<protein>
    <submittedName>
        <fullName evidence="2">Uncharacterized protein</fullName>
    </submittedName>
</protein>
<sequence length="96" mass="10515">MDNTPSGAPEVRFIKRLVTVLTATMIAGLLVIIALFVIRFREPAPLALPETLDLPQGETAQAVTMMPERILIVTESGRILVYDRAGRLSQTITLDP</sequence>
<feature type="transmembrane region" description="Helical" evidence="1">
    <location>
        <begin position="20"/>
        <end position="38"/>
    </location>
</feature>
<proteinExistence type="predicted"/>
<keyword evidence="1" id="KW-0812">Transmembrane</keyword>
<name>A0A1I5XYR9_9RHOB</name>
<dbReference type="InterPro" id="IPR045519">
    <property type="entry name" value="DUF6476"/>
</dbReference>
<dbReference type="EMBL" id="FOXV01000004">
    <property type="protein sequence ID" value="SFQ37069.1"/>
    <property type="molecule type" value="Genomic_DNA"/>
</dbReference>
<evidence type="ECO:0000256" key="1">
    <source>
        <dbReference type="SAM" id="Phobius"/>
    </source>
</evidence>
<reference evidence="3" key="1">
    <citation type="submission" date="2016-10" db="EMBL/GenBank/DDBJ databases">
        <authorList>
            <person name="Varghese N."/>
            <person name="Submissions S."/>
        </authorList>
    </citation>
    <scope>NUCLEOTIDE SEQUENCE [LARGE SCALE GENOMIC DNA]</scope>
    <source>
        <strain evidence="3">JCM 10271</strain>
    </source>
</reference>
<gene>
    <name evidence="2" type="ORF">SAMN05421853_104226</name>
</gene>
<dbReference type="Proteomes" id="UP000243106">
    <property type="component" value="Unassembled WGS sequence"/>
</dbReference>
<dbReference type="AlphaFoldDB" id="A0A1I5XYR9"/>
<keyword evidence="3" id="KW-1185">Reference proteome</keyword>
<evidence type="ECO:0000313" key="3">
    <source>
        <dbReference type="Proteomes" id="UP000243106"/>
    </source>
</evidence>
<keyword evidence="1" id="KW-0472">Membrane</keyword>
<keyword evidence="1" id="KW-1133">Transmembrane helix</keyword>
<evidence type="ECO:0000313" key="2">
    <source>
        <dbReference type="EMBL" id="SFQ37069.1"/>
    </source>
</evidence>
<accession>A0A1I5XYR9</accession>
<dbReference type="RefSeq" id="WP_093010408.1">
    <property type="nucleotide sequence ID" value="NZ_FOXV01000004.1"/>
</dbReference>
<organism evidence="2 3">
    <name type="scientific">Roseivivax halotolerans</name>
    <dbReference type="NCBI Taxonomy" id="93684"/>
    <lineage>
        <taxon>Bacteria</taxon>
        <taxon>Pseudomonadati</taxon>
        <taxon>Pseudomonadota</taxon>
        <taxon>Alphaproteobacteria</taxon>
        <taxon>Rhodobacterales</taxon>
        <taxon>Roseobacteraceae</taxon>
        <taxon>Roseivivax</taxon>
    </lineage>
</organism>